<accession>A0A7C6Z406</accession>
<proteinExistence type="predicted"/>
<dbReference type="EMBL" id="DUTF01000167">
    <property type="protein sequence ID" value="HHY26564.1"/>
    <property type="molecule type" value="Genomic_DNA"/>
</dbReference>
<evidence type="ECO:0000259" key="3">
    <source>
        <dbReference type="Pfam" id="PF01182"/>
    </source>
</evidence>
<dbReference type="PANTHER" id="PTHR42892:SF1">
    <property type="entry name" value="GLUCOSAMINE-6-PHOSPHATE ISOMERASE"/>
    <property type="match status" value="1"/>
</dbReference>
<dbReference type="InterPro" id="IPR052960">
    <property type="entry name" value="GlcN6P_deaminase-like"/>
</dbReference>
<feature type="domain" description="Glucosamine/galactosamine-6-phosphate isomerase" evidence="3">
    <location>
        <begin position="10"/>
        <end position="238"/>
    </location>
</feature>
<dbReference type="InterPro" id="IPR006148">
    <property type="entry name" value="Glc/Gal-6P_isomerase"/>
</dbReference>
<gene>
    <name evidence="4" type="primary">nagB</name>
    <name evidence="4" type="ORF">GX523_07415</name>
</gene>
<evidence type="ECO:0000313" key="5">
    <source>
        <dbReference type="Proteomes" id="UP000553059"/>
    </source>
</evidence>
<name>A0A7C6Z406_9FIRM</name>
<dbReference type="EC" id="3.5.99.6" evidence="2"/>
<evidence type="ECO:0000256" key="1">
    <source>
        <dbReference type="ARBA" id="ARBA00023277"/>
    </source>
</evidence>
<dbReference type="InterPro" id="IPR037171">
    <property type="entry name" value="NagB/RpiA_transferase-like"/>
</dbReference>
<dbReference type="GO" id="GO:0005975">
    <property type="term" value="P:carbohydrate metabolic process"/>
    <property type="evidence" value="ECO:0007669"/>
    <property type="project" value="InterPro"/>
</dbReference>
<reference evidence="4 5" key="1">
    <citation type="journal article" date="2020" name="Biotechnol. Biofuels">
        <title>New insights from the biogas microbiome by comprehensive genome-resolved metagenomics of nearly 1600 species originating from multiple anaerobic digesters.</title>
        <authorList>
            <person name="Campanaro S."/>
            <person name="Treu L."/>
            <person name="Rodriguez-R L.M."/>
            <person name="Kovalovszki A."/>
            <person name="Ziels R.M."/>
            <person name="Maus I."/>
            <person name="Zhu X."/>
            <person name="Kougias P.G."/>
            <person name="Basile A."/>
            <person name="Luo G."/>
            <person name="Schluter A."/>
            <person name="Konstantinidis K.T."/>
            <person name="Angelidaki I."/>
        </authorList>
    </citation>
    <scope>NUCLEOTIDE SEQUENCE [LARGE SCALE GENOMIC DNA]</scope>
    <source>
        <strain evidence="4">AS05jafATM_4</strain>
    </source>
</reference>
<dbReference type="Proteomes" id="UP000553059">
    <property type="component" value="Unassembled WGS sequence"/>
</dbReference>
<dbReference type="InterPro" id="IPR004547">
    <property type="entry name" value="Glucosamine6P_isomerase"/>
</dbReference>
<dbReference type="GO" id="GO:0004342">
    <property type="term" value="F:glucosamine-6-phosphate deaminase activity"/>
    <property type="evidence" value="ECO:0007669"/>
    <property type="project" value="UniProtKB-UniRule"/>
</dbReference>
<dbReference type="PANTHER" id="PTHR42892">
    <property type="entry name" value="GLUCOSAMINE-6-PHOSPHATE DEAMINASE-LIKE PROTEIN BT_0258-RELATED"/>
    <property type="match status" value="1"/>
</dbReference>
<dbReference type="PROSITE" id="PS01161">
    <property type="entry name" value="GLC_GALNAC_ISOMERASE"/>
    <property type="match status" value="1"/>
</dbReference>
<dbReference type="AlphaFoldDB" id="A0A7C6Z406"/>
<keyword evidence="4" id="KW-0378">Hydrolase</keyword>
<dbReference type="Pfam" id="PF01182">
    <property type="entry name" value="Glucosamine_iso"/>
    <property type="match status" value="1"/>
</dbReference>
<dbReference type="SUPFAM" id="SSF100950">
    <property type="entry name" value="NagB/RpiA/CoA transferase-like"/>
    <property type="match status" value="1"/>
</dbReference>
<dbReference type="Gene3D" id="3.40.50.1360">
    <property type="match status" value="1"/>
</dbReference>
<dbReference type="CDD" id="cd01399">
    <property type="entry name" value="GlcN6P_deaminase"/>
    <property type="match status" value="1"/>
</dbReference>
<keyword evidence="1" id="KW-0119">Carbohydrate metabolism</keyword>
<comment type="caution">
    <text evidence="4">The sequence shown here is derived from an EMBL/GenBank/DDBJ whole genome shotgun (WGS) entry which is preliminary data.</text>
</comment>
<organism evidence="4 5">
    <name type="scientific">Desulfitobacterium dehalogenans</name>
    <dbReference type="NCBI Taxonomy" id="36854"/>
    <lineage>
        <taxon>Bacteria</taxon>
        <taxon>Bacillati</taxon>
        <taxon>Bacillota</taxon>
        <taxon>Clostridia</taxon>
        <taxon>Eubacteriales</taxon>
        <taxon>Desulfitobacteriaceae</taxon>
        <taxon>Desulfitobacterium</taxon>
    </lineage>
</organism>
<dbReference type="InterPro" id="IPR018321">
    <property type="entry name" value="Glucosamine6P_isomerase_CS"/>
</dbReference>
<sequence length="271" mass="30393">MDIIIRENYEQMSNYAAEIIAGYVRSKPDCVLGLATGSTPIGTYQELVRMHREEGLDFSQVKTFNLDEYLGAGIDLEKPYPMDQSYARFMHEELLKNINIKKENIHIPDGRTKDPKKFCIWYEEEIKKAGGIDLQLLGLGGDGHWGFNEPGSSLGSRTRVVVLTQQTLDDNYEAFYKKANIERSEMPHFAITMGIGTILEARNILMIVNGARKADMVAKCLEGPITSQITASAIQLHGGEISVVLDEGAASKLLHTDHYRHVESIKRQYGL</sequence>
<protein>
    <recommendedName>
        <fullName evidence="2">Glucosamine-6-phosphate deaminase</fullName>
        <ecNumber evidence="2">3.5.99.6</ecNumber>
    </recommendedName>
</protein>
<dbReference type="NCBIfam" id="TIGR00502">
    <property type="entry name" value="nagB"/>
    <property type="match status" value="1"/>
</dbReference>
<evidence type="ECO:0000256" key="2">
    <source>
        <dbReference type="NCBIfam" id="TIGR00502"/>
    </source>
</evidence>
<evidence type="ECO:0000313" key="4">
    <source>
        <dbReference type="EMBL" id="HHY26564.1"/>
    </source>
</evidence>
<dbReference type="GO" id="GO:0006046">
    <property type="term" value="P:N-acetylglucosamine catabolic process"/>
    <property type="evidence" value="ECO:0007669"/>
    <property type="project" value="UniProtKB-UniRule"/>
</dbReference>